<name>A0A502GFS2_9PROT</name>
<dbReference type="AlphaFoldDB" id="A0A502GFS2"/>
<dbReference type="GO" id="GO:0044781">
    <property type="term" value="P:bacterial-type flagellum organization"/>
    <property type="evidence" value="ECO:0007669"/>
    <property type="project" value="InterPro"/>
</dbReference>
<feature type="compositionally biased region" description="Basic and acidic residues" evidence="1">
    <location>
        <begin position="82"/>
        <end position="97"/>
    </location>
</feature>
<evidence type="ECO:0008006" key="4">
    <source>
        <dbReference type="Google" id="ProtNLM"/>
    </source>
</evidence>
<feature type="region of interest" description="Disordered" evidence="1">
    <location>
        <begin position="1"/>
        <end position="30"/>
    </location>
</feature>
<keyword evidence="3" id="KW-1185">Reference proteome</keyword>
<gene>
    <name evidence="2" type="ORF">EAH89_04810</name>
</gene>
<feature type="compositionally biased region" description="Polar residues" evidence="1">
    <location>
        <begin position="52"/>
        <end position="65"/>
    </location>
</feature>
<organism evidence="2 3">
    <name type="scientific">Muricoccus nepalensis</name>
    <dbReference type="NCBI Taxonomy" id="1854500"/>
    <lineage>
        <taxon>Bacteria</taxon>
        <taxon>Pseudomonadati</taxon>
        <taxon>Pseudomonadota</taxon>
        <taxon>Alphaproteobacteria</taxon>
        <taxon>Acetobacterales</taxon>
        <taxon>Roseomonadaceae</taxon>
        <taxon>Muricoccus</taxon>
    </lineage>
</organism>
<protein>
    <recommendedName>
        <fullName evidence="4">Flagellar assembly regulator FliX</fullName>
    </recommendedName>
</protein>
<comment type="caution">
    <text evidence="2">The sequence shown here is derived from an EMBL/GenBank/DDBJ whole genome shotgun (WGS) entry which is preliminary data.</text>
</comment>
<sequence>MSAMSLMRTCAAAGAAGSRPATRKATARRSMPVAPPFWRILFAVRKPVACNVTSSQTPSPAQRSQRNGRARDGAGKGGRKCRAAEASHRRPRQDRPGRPVRAAGAGQEAAMSGRMIGSVAGPGGAVAAGRTGAGARAGKAGAFRLPESAREVAGAGAAQEVAPLGLMALQEAEDATGRNRRGAARARDMLRDLSALQMGLLAGEADPEALQRLAVLAEGEAPPDPVLADALAGIGLRARIELARHTMRRSTRAGSGAPEAG</sequence>
<dbReference type="OrthoDB" id="9925433at2"/>
<evidence type="ECO:0000256" key="1">
    <source>
        <dbReference type="SAM" id="MobiDB-lite"/>
    </source>
</evidence>
<proteinExistence type="predicted"/>
<evidence type="ECO:0000313" key="2">
    <source>
        <dbReference type="EMBL" id="TPG59846.1"/>
    </source>
</evidence>
<dbReference type="EMBL" id="RCZP01000003">
    <property type="protein sequence ID" value="TPG59846.1"/>
    <property type="molecule type" value="Genomic_DNA"/>
</dbReference>
<accession>A0A502GFS2</accession>
<reference evidence="2 3" key="1">
    <citation type="journal article" date="2019" name="Environ. Microbiol.">
        <title>Species interactions and distinct microbial communities in high Arctic permafrost affected cryosols are associated with the CH4 and CO2 gas fluxes.</title>
        <authorList>
            <person name="Altshuler I."/>
            <person name="Hamel J."/>
            <person name="Turney S."/>
            <person name="Magnuson E."/>
            <person name="Levesque R."/>
            <person name="Greer C."/>
            <person name="Whyte L.G."/>
        </authorList>
    </citation>
    <scope>NUCLEOTIDE SEQUENCE [LARGE SCALE GENOMIC DNA]</scope>
    <source>
        <strain evidence="2 3">S9.3B</strain>
    </source>
</reference>
<dbReference type="Pfam" id="PF10768">
    <property type="entry name" value="FliX"/>
    <property type="match status" value="1"/>
</dbReference>
<evidence type="ECO:0000313" key="3">
    <source>
        <dbReference type="Proteomes" id="UP000317078"/>
    </source>
</evidence>
<feature type="region of interest" description="Disordered" evidence="1">
    <location>
        <begin position="52"/>
        <end position="111"/>
    </location>
</feature>
<dbReference type="InterPro" id="IPR019704">
    <property type="entry name" value="Flagellar_assmbl_FliX_class2"/>
</dbReference>
<dbReference type="Proteomes" id="UP000317078">
    <property type="component" value="Unassembled WGS sequence"/>
</dbReference>